<feature type="non-terminal residue" evidence="15">
    <location>
        <position position="1"/>
    </location>
</feature>
<dbReference type="Pfam" id="PF00644">
    <property type="entry name" value="PARP"/>
    <property type="match status" value="1"/>
</dbReference>
<dbReference type="Gene3D" id="1.20.120.1350">
    <property type="entry name" value="Pneumovirus matrix protein 2 (M2), zinc-binding domain"/>
    <property type="match status" value="1"/>
</dbReference>
<feature type="zinc finger region" description="C3H1-type" evidence="11">
    <location>
        <begin position="167"/>
        <end position="189"/>
    </location>
</feature>
<evidence type="ECO:0000256" key="10">
    <source>
        <dbReference type="ARBA" id="ARBA00024347"/>
    </source>
</evidence>
<evidence type="ECO:0000256" key="6">
    <source>
        <dbReference type="ARBA" id="ARBA00022737"/>
    </source>
</evidence>
<feature type="non-terminal residue" evidence="15">
    <location>
        <position position="644"/>
    </location>
</feature>
<dbReference type="AlphaFoldDB" id="A0A7K8PP78"/>
<evidence type="ECO:0000259" key="14">
    <source>
        <dbReference type="PROSITE" id="PS51059"/>
    </source>
</evidence>
<feature type="domain" description="PARP catalytic" evidence="14">
    <location>
        <begin position="453"/>
        <end position="644"/>
    </location>
</feature>
<keyword evidence="3" id="KW-0963">Cytoplasm</keyword>
<evidence type="ECO:0000259" key="12">
    <source>
        <dbReference type="PROSITE" id="PS50103"/>
    </source>
</evidence>
<dbReference type="InterPro" id="IPR051712">
    <property type="entry name" value="ARTD-AVP"/>
</dbReference>
<dbReference type="GO" id="GO:1990404">
    <property type="term" value="F:NAD+-protein mono-ADP-ribosyltransferase activity"/>
    <property type="evidence" value="ECO:0007669"/>
    <property type="project" value="TreeGrafter"/>
</dbReference>
<dbReference type="Gene3D" id="3.90.228.10">
    <property type="match status" value="1"/>
</dbReference>
<dbReference type="Gene3D" id="1.10.10.10">
    <property type="entry name" value="Winged helix-like DNA-binding domain superfamily/Winged helix DNA-binding domain"/>
    <property type="match status" value="1"/>
</dbReference>
<dbReference type="SUPFAM" id="SSF56399">
    <property type="entry name" value="ADP-ribosylation"/>
    <property type="match status" value="1"/>
</dbReference>
<dbReference type="SMART" id="SM00356">
    <property type="entry name" value="ZnF_C3H1"/>
    <property type="match status" value="3"/>
</dbReference>
<reference evidence="15 16" key="1">
    <citation type="submission" date="2019-09" db="EMBL/GenBank/DDBJ databases">
        <title>Bird 10,000 Genomes (B10K) Project - Family phase.</title>
        <authorList>
            <person name="Zhang G."/>
        </authorList>
    </citation>
    <scope>NUCLEOTIDE SEQUENCE [LARGE SCALE GENOMIC DNA]</scope>
    <source>
        <strain evidence="15">B10K-CU-031-03</strain>
        <tissue evidence="15">Muscle</tissue>
    </source>
</reference>
<dbReference type="Pfam" id="PF25261">
    <property type="entry name" value="zf-CCCH_PARP12"/>
    <property type="match status" value="2"/>
</dbReference>
<dbReference type="PANTHER" id="PTHR45740:SF6">
    <property type="entry name" value="PROTEIN MONO-ADP-RIBOSYLTRANSFERASE PARP12"/>
    <property type="match status" value="1"/>
</dbReference>
<dbReference type="InterPro" id="IPR012317">
    <property type="entry name" value="Poly(ADP-ribose)pol_cat_dom"/>
</dbReference>
<evidence type="ECO:0000256" key="8">
    <source>
        <dbReference type="ARBA" id="ARBA00022833"/>
    </source>
</evidence>
<keyword evidence="9" id="KW-0539">Nucleus</keyword>
<evidence type="ECO:0000256" key="9">
    <source>
        <dbReference type="ARBA" id="ARBA00023242"/>
    </source>
</evidence>
<gene>
    <name evidence="15" type="primary">Parp12_2</name>
    <name evidence="15" type="ORF">COCCOC_R02460</name>
</gene>
<dbReference type="Gene3D" id="3.30.720.50">
    <property type="match status" value="1"/>
</dbReference>
<comment type="similarity">
    <text evidence="10">Belongs to the ARTD/PARP family.</text>
</comment>
<dbReference type="GO" id="GO:0008270">
    <property type="term" value="F:zinc ion binding"/>
    <property type="evidence" value="ECO:0007669"/>
    <property type="project" value="UniProtKB-KW"/>
</dbReference>
<dbReference type="Pfam" id="PF23466">
    <property type="entry name" value="WWE_4"/>
    <property type="match status" value="1"/>
</dbReference>
<evidence type="ECO:0000256" key="7">
    <source>
        <dbReference type="ARBA" id="ARBA00022771"/>
    </source>
</evidence>
<evidence type="ECO:0000256" key="11">
    <source>
        <dbReference type="PROSITE-ProRule" id="PRU00723"/>
    </source>
</evidence>
<keyword evidence="4" id="KW-0597">Phosphoprotein</keyword>
<evidence type="ECO:0000313" key="16">
    <source>
        <dbReference type="Proteomes" id="UP000525205"/>
    </source>
</evidence>
<keyword evidence="7 11" id="KW-0863">Zinc-finger</keyword>
<dbReference type="PROSITE" id="PS50103">
    <property type="entry name" value="ZF_C3H1"/>
    <property type="match status" value="2"/>
</dbReference>
<dbReference type="GO" id="GO:0003950">
    <property type="term" value="F:NAD+ poly-ADP-ribosyltransferase activity"/>
    <property type="evidence" value="ECO:0007669"/>
    <property type="project" value="InterPro"/>
</dbReference>
<dbReference type="SUPFAM" id="SSF117839">
    <property type="entry name" value="WWE domain"/>
    <property type="match status" value="1"/>
</dbReference>
<dbReference type="GO" id="GO:0005634">
    <property type="term" value="C:nucleus"/>
    <property type="evidence" value="ECO:0007669"/>
    <property type="project" value="UniProtKB-SubCell"/>
</dbReference>
<keyword evidence="5 11" id="KW-0479">Metal-binding</keyword>
<feature type="domain" description="C3H1-type" evidence="12">
    <location>
        <begin position="81"/>
        <end position="106"/>
    </location>
</feature>
<evidence type="ECO:0000256" key="1">
    <source>
        <dbReference type="ARBA" id="ARBA00004123"/>
    </source>
</evidence>
<dbReference type="CDD" id="cd01439">
    <property type="entry name" value="TCCD_inducible_PARP_like"/>
    <property type="match status" value="1"/>
</dbReference>
<evidence type="ECO:0000313" key="15">
    <source>
        <dbReference type="EMBL" id="NXE80496.1"/>
    </source>
</evidence>
<keyword evidence="16" id="KW-1185">Reference proteome</keyword>
<evidence type="ECO:0000256" key="4">
    <source>
        <dbReference type="ARBA" id="ARBA00022553"/>
    </source>
</evidence>
<dbReference type="GO" id="GO:0005737">
    <property type="term" value="C:cytoplasm"/>
    <property type="evidence" value="ECO:0007669"/>
    <property type="project" value="UniProtKB-SubCell"/>
</dbReference>
<dbReference type="PROSITE" id="PS51059">
    <property type="entry name" value="PARP_CATALYTIC"/>
    <property type="match status" value="1"/>
</dbReference>
<accession>A0A7K8PP78</accession>
<dbReference type="PANTHER" id="PTHR45740">
    <property type="entry name" value="POLY [ADP-RIBOSE] POLYMERASE"/>
    <property type="match status" value="1"/>
</dbReference>
<dbReference type="Pfam" id="PF24356">
    <property type="entry name" value="WHD_PARP12"/>
    <property type="match status" value="1"/>
</dbReference>
<proteinExistence type="inferred from homology"/>
<feature type="domain" description="WWE" evidence="13">
    <location>
        <begin position="339"/>
        <end position="426"/>
    </location>
</feature>
<comment type="caution">
    <text evidence="15">The sequence shown here is derived from an EMBL/GenBank/DDBJ whole genome shotgun (WGS) entry which is preliminary data.</text>
</comment>
<name>A0A7K8PP78_COCCO</name>
<dbReference type="InterPro" id="IPR056226">
    <property type="entry name" value="WH_PARP12"/>
</dbReference>
<keyword evidence="8 11" id="KW-0862">Zinc</keyword>
<dbReference type="EMBL" id="VWPP01000382">
    <property type="protein sequence ID" value="NXE80496.1"/>
    <property type="molecule type" value="Genomic_DNA"/>
</dbReference>
<sequence length="644" mass="74265">VLCASGGCLERGELQRRVPGWPTAEQLALVLRDAQRFTLVRRPGEAGAAAAAAAVVVATSPVRLCPEYGAGCVKQCGRLHLCKYHLKGLCRNERARKECKFVHDFHSDHNLCVLKQYGLENLNSGELRQLLLQNDPSLLPEVCLHYNKGDGPYGSCTYRKTCTKLHVCQYFLRGQCKFGSSCKRSHDFNKSECYEKLERQGMSSNIIEKLPSIYRNMYDIEDAKSSPCKERKHSSSQESSTTNDDELEQICLYYLYRSCGFKDKCIRNHFHLPYRWQISDGSTWKDLKNMEEIEKAYCDPNNARFNNGVTESGSVLPSICFLNMCCGFAKVRRLSTVSSVTKPPHFNLTTEWIWYWKDEYGRWQEYGKKGDVHAAASVSSDDLEKAYIARGSPKLNFKAGRHEYELSFGAMIQKNLRYTTERQIRRRPKFVSQTEVEKAKARSFKHTEEFKSIPSHWDKSALPELGFKLIELDSSSEEYKKVKVDFQRTMPKTVIKRICRVQNPSLWELYQWYKEHMQKSNGGKAADERFLFHGTSKKYIDAICQQNFDWRICGLHGTAYGKGSYFARDASYSHNYCREDSYIKSMFLARVLVGEFTLGSSSYMRPPLKDNQNFYDSCVNSSSNPSIFVIFEKHQIYPEYVIEY</sequence>
<dbReference type="InterPro" id="IPR004170">
    <property type="entry name" value="WWE_dom"/>
</dbReference>
<evidence type="ECO:0000256" key="2">
    <source>
        <dbReference type="ARBA" id="ARBA00004496"/>
    </source>
</evidence>
<dbReference type="InterPro" id="IPR057602">
    <property type="entry name" value="Zfn-CCCH_PARP12"/>
</dbReference>
<dbReference type="InterPro" id="IPR037197">
    <property type="entry name" value="WWE_dom_sf"/>
</dbReference>
<evidence type="ECO:0000256" key="5">
    <source>
        <dbReference type="ARBA" id="ARBA00022723"/>
    </source>
</evidence>
<dbReference type="Proteomes" id="UP000525205">
    <property type="component" value="Unassembled WGS sequence"/>
</dbReference>
<evidence type="ECO:0000256" key="3">
    <source>
        <dbReference type="ARBA" id="ARBA00022490"/>
    </source>
</evidence>
<dbReference type="PROSITE" id="PS50918">
    <property type="entry name" value="WWE"/>
    <property type="match status" value="1"/>
</dbReference>
<dbReference type="Pfam" id="PF02825">
    <property type="entry name" value="WWE"/>
    <property type="match status" value="1"/>
</dbReference>
<keyword evidence="6" id="KW-0677">Repeat</keyword>
<organism evidence="15 16">
    <name type="scientific">Cochlearius cochlearius</name>
    <name type="common">Boat-billed heron</name>
    <dbReference type="NCBI Taxonomy" id="110676"/>
    <lineage>
        <taxon>Eukaryota</taxon>
        <taxon>Metazoa</taxon>
        <taxon>Chordata</taxon>
        <taxon>Craniata</taxon>
        <taxon>Vertebrata</taxon>
        <taxon>Euteleostomi</taxon>
        <taxon>Archelosauria</taxon>
        <taxon>Archosauria</taxon>
        <taxon>Dinosauria</taxon>
        <taxon>Saurischia</taxon>
        <taxon>Theropoda</taxon>
        <taxon>Coelurosauria</taxon>
        <taxon>Aves</taxon>
        <taxon>Neognathae</taxon>
        <taxon>Neoaves</taxon>
        <taxon>Aequornithes</taxon>
        <taxon>Pelecaniformes</taxon>
        <taxon>Ardeidae</taxon>
        <taxon>Cochlearius</taxon>
    </lineage>
</organism>
<protein>
    <submittedName>
        <fullName evidence="15">PAR12 polymerase</fullName>
    </submittedName>
</protein>
<feature type="zinc finger region" description="C3H1-type" evidence="11">
    <location>
        <begin position="81"/>
        <end position="106"/>
    </location>
</feature>
<dbReference type="InterPro" id="IPR000571">
    <property type="entry name" value="Znf_CCCH"/>
</dbReference>
<feature type="domain" description="C3H1-type" evidence="12">
    <location>
        <begin position="167"/>
        <end position="189"/>
    </location>
</feature>
<dbReference type="InterPro" id="IPR036388">
    <property type="entry name" value="WH-like_DNA-bd_sf"/>
</dbReference>
<comment type="subcellular location">
    <subcellularLocation>
        <location evidence="2">Cytoplasm</location>
    </subcellularLocation>
    <subcellularLocation>
        <location evidence="1">Nucleus</location>
    </subcellularLocation>
</comment>
<evidence type="ECO:0000259" key="13">
    <source>
        <dbReference type="PROSITE" id="PS50918"/>
    </source>
</evidence>